<gene>
    <name evidence="3" type="ORF">ETAA8_64480</name>
</gene>
<organism evidence="3 4">
    <name type="scientific">Anatilimnocola aggregata</name>
    <dbReference type="NCBI Taxonomy" id="2528021"/>
    <lineage>
        <taxon>Bacteria</taxon>
        <taxon>Pseudomonadati</taxon>
        <taxon>Planctomycetota</taxon>
        <taxon>Planctomycetia</taxon>
        <taxon>Pirellulales</taxon>
        <taxon>Pirellulaceae</taxon>
        <taxon>Anatilimnocola</taxon>
    </lineage>
</organism>
<dbReference type="Proteomes" id="UP000315017">
    <property type="component" value="Chromosome"/>
</dbReference>
<feature type="region of interest" description="Disordered" evidence="1">
    <location>
        <begin position="100"/>
        <end position="152"/>
    </location>
</feature>
<dbReference type="RefSeq" id="WP_145098201.1">
    <property type="nucleotide sequence ID" value="NZ_CP036274.1"/>
</dbReference>
<keyword evidence="2" id="KW-0812">Transmembrane</keyword>
<dbReference type="OrthoDB" id="10008989at2"/>
<name>A0A517YM53_9BACT</name>
<feature type="transmembrane region" description="Helical" evidence="2">
    <location>
        <begin position="60"/>
        <end position="82"/>
    </location>
</feature>
<keyword evidence="2" id="KW-0472">Membrane</keyword>
<dbReference type="KEGG" id="aagg:ETAA8_64480"/>
<proteinExistence type="predicted"/>
<feature type="compositionally biased region" description="Basic and acidic residues" evidence="1">
    <location>
        <begin position="109"/>
        <end position="134"/>
    </location>
</feature>
<accession>A0A517YM53</accession>
<evidence type="ECO:0000256" key="2">
    <source>
        <dbReference type="SAM" id="Phobius"/>
    </source>
</evidence>
<evidence type="ECO:0000313" key="4">
    <source>
        <dbReference type="Proteomes" id="UP000315017"/>
    </source>
</evidence>
<sequence>MESNQPRTSAGFGPLKDLHNLKNNGSASLAELKEFLGKLQGRSPQEVVGLVSTSLLVQSMVISVIGTIALLAVFTIGPYMIYGAPEAKKTAAAPPVAAAPAAAPAAETAKTDAPVDDKTRAMKALGIDETKESDPNANPLENKLDNLLDNVK</sequence>
<evidence type="ECO:0000313" key="3">
    <source>
        <dbReference type="EMBL" id="QDU31295.1"/>
    </source>
</evidence>
<protein>
    <submittedName>
        <fullName evidence="3">Uncharacterized protein</fullName>
    </submittedName>
</protein>
<keyword evidence="2" id="KW-1133">Transmembrane helix</keyword>
<feature type="compositionally biased region" description="Basic and acidic residues" evidence="1">
    <location>
        <begin position="142"/>
        <end position="152"/>
    </location>
</feature>
<reference evidence="3 4" key="1">
    <citation type="submission" date="2019-02" db="EMBL/GenBank/DDBJ databases">
        <title>Deep-cultivation of Planctomycetes and their phenomic and genomic characterization uncovers novel biology.</title>
        <authorList>
            <person name="Wiegand S."/>
            <person name="Jogler M."/>
            <person name="Boedeker C."/>
            <person name="Pinto D."/>
            <person name="Vollmers J."/>
            <person name="Rivas-Marin E."/>
            <person name="Kohn T."/>
            <person name="Peeters S.H."/>
            <person name="Heuer A."/>
            <person name="Rast P."/>
            <person name="Oberbeckmann S."/>
            <person name="Bunk B."/>
            <person name="Jeske O."/>
            <person name="Meyerdierks A."/>
            <person name="Storesund J.E."/>
            <person name="Kallscheuer N."/>
            <person name="Luecker S."/>
            <person name="Lage O.M."/>
            <person name="Pohl T."/>
            <person name="Merkel B.J."/>
            <person name="Hornburger P."/>
            <person name="Mueller R.-W."/>
            <person name="Bruemmer F."/>
            <person name="Labrenz M."/>
            <person name="Spormann A.M."/>
            <person name="Op den Camp H."/>
            <person name="Overmann J."/>
            <person name="Amann R."/>
            <person name="Jetten M.S.M."/>
            <person name="Mascher T."/>
            <person name="Medema M.H."/>
            <person name="Devos D.P."/>
            <person name="Kaster A.-K."/>
            <person name="Ovreas L."/>
            <person name="Rohde M."/>
            <person name="Galperin M.Y."/>
            <person name="Jogler C."/>
        </authorList>
    </citation>
    <scope>NUCLEOTIDE SEQUENCE [LARGE SCALE GENOMIC DNA]</scope>
    <source>
        <strain evidence="3 4">ETA_A8</strain>
    </source>
</reference>
<keyword evidence="4" id="KW-1185">Reference proteome</keyword>
<dbReference type="AlphaFoldDB" id="A0A517YM53"/>
<dbReference type="EMBL" id="CP036274">
    <property type="protein sequence ID" value="QDU31295.1"/>
    <property type="molecule type" value="Genomic_DNA"/>
</dbReference>
<evidence type="ECO:0000256" key="1">
    <source>
        <dbReference type="SAM" id="MobiDB-lite"/>
    </source>
</evidence>